<feature type="transmembrane region" description="Helical" evidence="2">
    <location>
        <begin position="48"/>
        <end position="67"/>
    </location>
</feature>
<dbReference type="SUPFAM" id="SSF53474">
    <property type="entry name" value="alpha/beta-Hydrolases"/>
    <property type="match status" value="1"/>
</dbReference>
<dbReference type="AlphaFoldDB" id="A0A4W5LXV3"/>
<dbReference type="Gene3D" id="3.40.50.1820">
    <property type="entry name" value="alpha/beta hydrolase"/>
    <property type="match status" value="1"/>
</dbReference>
<organism evidence="3 4">
    <name type="scientific">Hucho hucho</name>
    <name type="common">huchen</name>
    <dbReference type="NCBI Taxonomy" id="62062"/>
    <lineage>
        <taxon>Eukaryota</taxon>
        <taxon>Metazoa</taxon>
        <taxon>Chordata</taxon>
        <taxon>Craniata</taxon>
        <taxon>Vertebrata</taxon>
        <taxon>Euteleostomi</taxon>
        <taxon>Actinopterygii</taxon>
        <taxon>Neopterygii</taxon>
        <taxon>Teleostei</taxon>
        <taxon>Protacanthopterygii</taxon>
        <taxon>Salmoniformes</taxon>
        <taxon>Salmonidae</taxon>
        <taxon>Salmoninae</taxon>
        <taxon>Hucho</taxon>
    </lineage>
</organism>
<dbReference type="GeneTree" id="ENSGT00950000182872"/>
<keyword evidence="2" id="KW-0472">Membrane</keyword>
<reference evidence="3" key="3">
    <citation type="submission" date="2025-09" db="UniProtKB">
        <authorList>
            <consortium name="Ensembl"/>
        </authorList>
    </citation>
    <scope>IDENTIFICATION</scope>
</reference>
<dbReference type="InterPro" id="IPR029058">
    <property type="entry name" value="AB_hydrolase_fold"/>
</dbReference>
<evidence type="ECO:0000313" key="3">
    <source>
        <dbReference type="Ensembl" id="ENSHHUP00000030509.1"/>
    </source>
</evidence>
<sequence>KTSFNYSSLSVCNLPTSNCILSISFNFECINEPVKQFKPFSFYRFKSIVGIGVGAGAYILAKFALIFPDLVEGLVLLNIDPNGKGWIDWATGKVADTAPLWQTHKLSYLFKHNPTIKMAAVLAIGAR</sequence>
<keyword evidence="2" id="KW-1133">Transmembrane helix</keyword>
<accession>A0A4W5LXV3</accession>
<keyword evidence="4" id="KW-1185">Reference proteome</keyword>
<evidence type="ECO:0008006" key="5">
    <source>
        <dbReference type="Google" id="ProtNLM"/>
    </source>
</evidence>
<evidence type="ECO:0000256" key="2">
    <source>
        <dbReference type="SAM" id="Phobius"/>
    </source>
</evidence>
<name>A0A4W5LXV3_9TELE</name>
<reference evidence="4" key="1">
    <citation type="submission" date="2018-06" db="EMBL/GenBank/DDBJ databases">
        <title>Genome assembly of Danube salmon.</title>
        <authorList>
            <person name="Macqueen D.J."/>
            <person name="Gundappa M.K."/>
        </authorList>
    </citation>
    <scope>NUCLEOTIDE SEQUENCE [LARGE SCALE GENOMIC DNA]</scope>
</reference>
<comment type="similarity">
    <text evidence="1">Belongs to the NDRG family.</text>
</comment>
<dbReference type="STRING" id="62062.ENSHHUP00000030509"/>
<dbReference type="Proteomes" id="UP000314982">
    <property type="component" value="Unassembled WGS sequence"/>
</dbReference>
<dbReference type="InterPro" id="IPR004142">
    <property type="entry name" value="NDRG"/>
</dbReference>
<evidence type="ECO:0000313" key="4">
    <source>
        <dbReference type="Proteomes" id="UP000314982"/>
    </source>
</evidence>
<protein>
    <recommendedName>
        <fullName evidence="5">NDRG family member 4</fullName>
    </recommendedName>
</protein>
<evidence type="ECO:0000256" key="1">
    <source>
        <dbReference type="ARBA" id="ARBA00005598"/>
    </source>
</evidence>
<keyword evidence="2" id="KW-0812">Transmembrane</keyword>
<dbReference type="Ensembl" id="ENSHHUT00000031782.1">
    <property type="protein sequence ID" value="ENSHHUP00000030509.1"/>
    <property type="gene ID" value="ENSHHUG00000019443.1"/>
</dbReference>
<reference evidence="3" key="2">
    <citation type="submission" date="2025-08" db="UniProtKB">
        <authorList>
            <consortium name="Ensembl"/>
        </authorList>
    </citation>
    <scope>IDENTIFICATION</scope>
</reference>
<dbReference type="Pfam" id="PF03096">
    <property type="entry name" value="Ndr"/>
    <property type="match status" value="1"/>
</dbReference>
<dbReference type="PANTHER" id="PTHR11034">
    <property type="entry name" value="N-MYC DOWNSTREAM REGULATED"/>
    <property type="match status" value="1"/>
</dbReference>
<proteinExistence type="inferred from homology"/>